<feature type="region of interest" description="Disordered" evidence="7">
    <location>
        <begin position="533"/>
        <end position="552"/>
    </location>
</feature>
<accession>A0A5K3EXH8</accession>
<feature type="compositionally biased region" description="Low complexity" evidence="7">
    <location>
        <begin position="878"/>
        <end position="893"/>
    </location>
</feature>
<name>A0A5K3EXH8_MESCO</name>
<evidence type="ECO:0000313" key="11">
    <source>
        <dbReference type="WBParaSite" id="MCU_003372-RA"/>
    </source>
</evidence>
<evidence type="ECO:0000256" key="3">
    <source>
        <dbReference type="ARBA" id="ARBA00022833"/>
    </source>
</evidence>
<proteinExistence type="predicted"/>
<dbReference type="SUPFAM" id="SSF49265">
    <property type="entry name" value="Fibronectin type III"/>
    <property type="match status" value="1"/>
</dbReference>
<dbReference type="PROSITE" id="PS50188">
    <property type="entry name" value="B302_SPRY"/>
    <property type="match status" value="1"/>
</dbReference>
<dbReference type="Gene3D" id="2.60.120.920">
    <property type="match status" value="1"/>
</dbReference>
<dbReference type="WBParaSite" id="MCU_003372-RB">
    <property type="protein sequence ID" value="MCU_003372-RB"/>
    <property type="gene ID" value="MCU_003372"/>
</dbReference>
<evidence type="ECO:0000259" key="9">
    <source>
        <dbReference type="PROSITE" id="PS50188"/>
    </source>
</evidence>
<dbReference type="Gene3D" id="2.60.40.10">
    <property type="entry name" value="Immunoglobulins"/>
    <property type="match status" value="1"/>
</dbReference>
<dbReference type="AlphaFoldDB" id="A0A5K3EXH8"/>
<dbReference type="Gene3D" id="4.10.830.40">
    <property type="match status" value="1"/>
</dbReference>
<dbReference type="Pfam" id="PF00622">
    <property type="entry name" value="SPRY"/>
    <property type="match status" value="1"/>
</dbReference>
<dbReference type="InterPro" id="IPR013783">
    <property type="entry name" value="Ig-like_fold"/>
</dbReference>
<protein>
    <submittedName>
        <fullName evidence="11 12">E3 ubiquitin-protein ligase TRIM9</fullName>
    </submittedName>
</protein>
<dbReference type="InterPro" id="IPR036116">
    <property type="entry name" value="FN3_sf"/>
</dbReference>
<dbReference type="InterPro" id="IPR043136">
    <property type="entry name" value="B30.2/SPRY_sf"/>
</dbReference>
<dbReference type="Pfam" id="PF22586">
    <property type="entry name" value="ANCHR-like_BBOX"/>
    <property type="match status" value="1"/>
</dbReference>
<evidence type="ECO:0000256" key="2">
    <source>
        <dbReference type="ARBA" id="ARBA00022771"/>
    </source>
</evidence>
<dbReference type="SMART" id="SM00502">
    <property type="entry name" value="BBC"/>
    <property type="match status" value="1"/>
</dbReference>
<feature type="coiled-coil region" evidence="6">
    <location>
        <begin position="439"/>
        <end position="466"/>
    </location>
</feature>
<dbReference type="Gene3D" id="1.20.5.170">
    <property type="match status" value="1"/>
</dbReference>
<dbReference type="PROSITE" id="PS50853">
    <property type="entry name" value="FN3"/>
    <property type="match status" value="1"/>
</dbReference>
<dbReference type="SMART" id="SM00060">
    <property type="entry name" value="FN3"/>
    <property type="match status" value="1"/>
</dbReference>
<feature type="compositionally biased region" description="Low complexity" evidence="7">
    <location>
        <begin position="533"/>
        <end position="542"/>
    </location>
</feature>
<feature type="domain" description="B30.2/SPRY" evidence="9">
    <location>
        <begin position="677"/>
        <end position="862"/>
    </location>
</feature>
<dbReference type="SUPFAM" id="SSF57845">
    <property type="entry name" value="B-box zinc-binding domain"/>
    <property type="match status" value="1"/>
</dbReference>
<evidence type="ECO:0000259" key="8">
    <source>
        <dbReference type="PROSITE" id="PS50119"/>
    </source>
</evidence>
<dbReference type="PROSITE" id="PS50119">
    <property type="entry name" value="ZF_BBOX"/>
    <property type="match status" value="1"/>
</dbReference>
<dbReference type="Gene3D" id="3.30.40.10">
    <property type="entry name" value="Zinc/RING finger domain, C3HC4 (zinc finger)"/>
    <property type="match status" value="1"/>
</dbReference>
<dbReference type="InterPro" id="IPR013083">
    <property type="entry name" value="Znf_RING/FYVE/PHD"/>
</dbReference>
<dbReference type="PANTHER" id="PTHR24099:SF15">
    <property type="entry name" value="E3 UBIQUITIN-PROTEIN LIGASE TRIM9"/>
    <property type="match status" value="1"/>
</dbReference>
<dbReference type="PANTHER" id="PTHR24099">
    <property type="entry name" value="E3 UBIQUITIN-PROTEIN LIGASE TRIM36-RELATED"/>
    <property type="match status" value="1"/>
</dbReference>
<dbReference type="InterPro" id="IPR050617">
    <property type="entry name" value="E3_ligase_FN3/SPRY"/>
</dbReference>
<dbReference type="InterPro" id="IPR013320">
    <property type="entry name" value="ConA-like_dom_sf"/>
</dbReference>
<sequence length="893" mass="96794">MATTAKATISAAPTTASPNRCSTVSTVSTRSQTGLAKMDPELRCPTCSRYFLSPVLLPCGHSLCTSCAVSALHPTSDATVSVAIQAILSATEASANSHKRPSTAFEAIVHNEPNLEGSSSTVSGASHGGTDSDQQSIVSEADSGVVVTSRAGIYAGRPPTIICPSVLGFSQVTQPTSVPPQAIQSLTHGLFCPTCHRIVALLDEKGINQLPRNRALERVIAKLVGEEAVTGALQQDNPSRTCIPICQLCDEPDPLNMDPLSIGGARISETGPQGGTPASVWCEQCGIFYCEECRERCHPKRGPLLKHGLHPAAKGAEIVRQKRQSQPPVCPEHPHEEASLFCNACKVAICNDCVISDVNQTTCTLTPNRHGQHARQEVQILQAYCKNKKTELSQVLQALSERARAGTQHIQRLRAISETVMKSAKRAEDDATAKFDCLIQTIEAKKAELIAAIKEERDRKQSALKEQIFQCTSKLTRSTGLIQFCIEMLKENDAPSFLLVSQSLINRALHTEQSFLHAIEAPPAVTQYCPLTQQPTTSSQSHPPTPSHWSKGRSAPLAYSSFVSLMQLDAIHKVVSDLTLHEGLEDQLIDCSSSSASSDCDVPSAPVFRAEECLSEGNIITLVWQPCPGFGIDYYTLEIDDGAGGAFRKVYRGIETMCTIEGLHFRSVYRARVKAHNQSGYSAYSDRLVMQTSMYSWFHMDSSHSSVGGLQFSNSNRSVTCQSMEDCVVLASTGLSRGVHYWEFVIDRLDQGGQPAFGVAKSDCNKEAMLGHDTRAWAMYIDRKRSWFLHKGEHFERTDGGIHVGSVIGVRLDCDRGSLSYYLDDEPHGPIAFTGLPAGVYYPAISLNRSVQVTLRSGLEPPSESEDSDEDTSGCAARSGSQPSSRPQSGQPK</sequence>
<evidence type="ECO:0000256" key="1">
    <source>
        <dbReference type="ARBA" id="ARBA00022723"/>
    </source>
</evidence>
<evidence type="ECO:0000256" key="7">
    <source>
        <dbReference type="SAM" id="MobiDB-lite"/>
    </source>
</evidence>
<keyword evidence="3" id="KW-0862">Zinc</keyword>
<dbReference type="SMART" id="SM00184">
    <property type="entry name" value="RING"/>
    <property type="match status" value="1"/>
</dbReference>
<feature type="domain" description="Fibronectin type-III" evidence="10">
    <location>
        <begin position="602"/>
        <end position="695"/>
    </location>
</feature>
<evidence type="ECO:0000256" key="4">
    <source>
        <dbReference type="ARBA" id="ARBA00023054"/>
    </source>
</evidence>
<dbReference type="WBParaSite" id="MCU_003372-RA">
    <property type="protein sequence ID" value="MCU_003372-RA"/>
    <property type="gene ID" value="MCU_003372"/>
</dbReference>
<dbReference type="CDD" id="cd00063">
    <property type="entry name" value="FN3"/>
    <property type="match status" value="1"/>
</dbReference>
<dbReference type="Pfam" id="PF00643">
    <property type="entry name" value="zf-B_box"/>
    <property type="match status" value="1"/>
</dbReference>
<dbReference type="SUPFAM" id="SSF49899">
    <property type="entry name" value="Concanavalin A-like lectins/glucanases"/>
    <property type="match status" value="1"/>
</dbReference>
<dbReference type="Gene3D" id="3.30.160.60">
    <property type="entry name" value="Classic Zinc Finger"/>
    <property type="match status" value="1"/>
</dbReference>
<dbReference type="SUPFAM" id="SSF57850">
    <property type="entry name" value="RING/U-box"/>
    <property type="match status" value="1"/>
</dbReference>
<dbReference type="FunFam" id="2.60.40.10:FF:000178">
    <property type="entry name" value="E3 ubiquitin-protein ligase TRIM9 isoform X1"/>
    <property type="match status" value="1"/>
</dbReference>
<feature type="region of interest" description="Disordered" evidence="7">
    <location>
        <begin position="856"/>
        <end position="893"/>
    </location>
</feature>
<dbReference type="InterPro" id="IPR003961">
    <property type="entry name" value="FN3_dom"/>
</dbReference>
<dbReference type="SMART" id="SM00336">
    <property type="entry name" value="BBOX"/>
    <property type="match status" value="2"/>
</dbReference>
<dbReference type="InterPro" id="IPR001841">
    <property type="entry name" value="Znf_RING"/>
</dbReference>
<dbReference type="GO" id="GO:0008270">
    <property type="term" value="F:zinc ion binding"/>
    <property type="evidence" value="ECO:0007669"/>
    <property type="project" value="UniProtKB-KW"/>
</dbReference>
<dbReference type="InterPro" id="IPR000315">
    <property type="entry name" value="Znf_B-box"/>
</dbReference>
<keyword evidence="2 5" id="KW-0863">Zinc-finger</keyword>
<organism evidence="12">
    <name type="scientific">Mesocestoides corti</name>
    <name type="common">Flatworm</name>
    <dbReference type="NCBI Taxonomy" id="53468"/>
    <lineage>
        <taxon>Eukaryota</taxon>
        <taxon>Metazoa</taxon>
        <taxon>Spiralia</taxon>
        <taxon>Lophotrochozoa</taxon>
        <taxon>Platyhelminthes</taxon>
        <taxon>Cestoda</taxon>
        <taxon>Eucestoda</taxon>
        <taxon>Cyclophyllidea</taxon>
        <taxon>Mesocestoididae</taxon>
        <taxon>Mesocestoides</taxon>
    </lineage>
</organism>
<dbReference type="InterPro" id="IPR001870">
    <property type="entry name" value="B30.2/SPRY"/>
</dbReference>
<keyword evidence="1" id="KW-0479">Metal-binding</keyword>
<dbReference type="InterPro" id="IPR003877">
    <property type="entry name" value="SPRY_dom"/>
</dbReference>
<feature type="region of interest" description="Disordered" evidence="7">
    <location>
        <begin position="116"/>
        <end position="138"/>
    </location>
</feature>
<dbReference type="SMART" id="SM00449">
    <property type="entry name" value="SPRY"/>
    <property type="match status" value="1"/>
</dbReference>
<reference evidence="11 12" key="1">
    <citation type="submission" date="2019-11" db="UniProtKB">
        <authorList>
            <consortium name="WormBaseParasite"/>
        </authorList>
    </citation>
    <scope>IDENTIFICATION</scope>
</reference>
<evidence type="ECO:0000256" key="6">
    <source>
        <dbReference type="SAM" id="Coils"/>
    </source>
</evidence>
<evidence type="ECO:0000313" key="12">
    <source>
        <dbReference type="WBParaSite" id="MCU_003372-RB"/>
    </source>
</evidence>
<keyword evidence="4 6" id="KW-0175">Coiled coil</keyword>
<feature type="region of interest" description="Disordered" evidence="7">
    <location>
        <begin position="1"/>
        <end position="22"/>
    </location>
</feature>
<dbReference type="GO" id="GO:0043005">
    <property type="term" value="C:neuron projection"/>
    <property type="evidence" value="ECO:0007669"/>
    <property type="project" value="TreeGrafter"/>
</dbReference>
<evidence type="ECO:0000259" key="10">
    <source>
        <dbReference type="PROSITE" id="PS50853"/>
    </source>
</evidence>
<dbReference type="GO" id="GO:0007411">
    <property type="term" value="P:axon guidance"/>
    <property type="evidence" value="ECO:0007669"/>
    <property type="project" value="TreeGrafter"/>
</dbReference>
<feature type="compositionally biased region" description="Acidic residues" evidence="7">
    <location>
        <begin position="863"/>
        <end position="872"/>
    </location>
</feature>
<dbReference type="CDD" id="cd12889">
    <property type="entry name" value="SPRY_PRY_TRIM67_9"/>
    <property type="match status" value="1"/>
</dbReference>
<feature type="domain" description="B box-type" evidence="8">
    <location>
        <begin position="325"/>
        <end position="381"/>
    </location>
</feature>
<evidence type="ECO:0000256" key="5">
    <source>
        <dbReference type="PROSITE-ProRule" id="PRU00024"/>
    </source>
</evidence>
<dbReference type="InterPro" id="IPR003649">
    <property type="entry name" value="Bbox_C"/>
</dbReference>